<comment type="caution">
    <text evidence="4">The sequence shown here is derived from an EMBL/GenBank/DDBJ whole genome shotgun (WGS) entry which is preliminary data.</text>
</comment>
<dbReference type="Pfam" id="PF00501">
    <property type="entry name" value="AMP-binding"/>
    <property type="match status" value="1"/>
</dbReference>
<dbReference type="InterPro" id="IPR000873">
    <property type="entry name" value="AMP-dep_synth/lig_dom"/>
</dbReference>
<dbReference type="Gene3D" id="3.40.50.12780">
    <property type="entry name" value="N-terminal domain of ligase-like"/>
    <property type="match status" value="1"/>
</dbReference>
<evidence type="ECO:0000313" key="5">
    <source>
        <dbReference type="Proteomes" id="UP000602745"/>
    </source>
</evidence>
<dbReference type="SUPFAM" id="SSF56801">
    <property type="entry name" value="Acetyl-CoA synthetase-like"/>
    <property type="match status" value="1"/>
</dbReference>
<dbReference type="InterPro" id="IPR020845">
    <property type="entry name" value="AMP-binding_CS"/>
</dbReference>
<name>A0A8J2VP48_9RHOB</name>
<organism evidence="4 5">
    <name type="scientific">Agaricicola taiwanensis</name>
    <dbReference type="NCBI Taxonomy" id="591372"/>
    <lineage>
        <taxon>Bacteria</taxon>
        <taxon>Pseudomonadati</taxon>
        <taxon>Pseudomonadota</taxon>
        <taxon>Alphaproteobacteria</taxon>
        <taxon>Rhodobacterales</taxon>
        <taxon>Paracoccaceae</taxon>
        <taxon>Agaricicola</taxon>
    </lineage>
</organism>
<dbReference type="InterPro" id="IPR045851">
    <property type="entry name" value="AMP-bd_C_sf"/>
</dbReference>
<dbReference type="InterPro" id="IPR042099">
    <property type="entry name" value="ANL_N_sf"/>
</dbReference>
<dbReference type="Gene3D" id="3.30.300.30">
    <property type="match status" value="1"/>
</dbReference>
<dbReference type="PROSITE" id="PS00455">
    <property type="entry name" value="AMP_BINDING"/>
    <property type="match status" value="1"/>
</dbReference>
<reference evidence="4" key="1">
    <citation type="journal article" date="2014" name="Int. J. Syst. Evol. Microbiol.">
        <title>Complete genome sequence of Corynebacterium casei LMG S-19264T (=DSM 44701T), isolated from a smear-ripened cheese.</title>
        <authorList>
            <consortium name="US DOE Joint Genome Institute (JGI-PGF)"/>
            <person name="Walter F."/>
            <person name="Albersmeier A."/>
            <person name="Kalinowski J."/>
            <person name="Ruckert C."/>
        </authorList>
    </citation>
    <scope>NUCLEOTIDE SEQUENCE</scope>
    <source>
        <strain evidence="4">CCM 7684</strain>
    </source>
</reference>
<comment type="similarity">
    <text evidence="1">Belongs to the ATP-dependent AMP-binding enzyme family.</text>
</comment>
<evidence type="ECO:0000313" key="4">
    <source>
        <dbReference type="EMBL" id="GGE32476.1"/>
    </source>
</evidence>
<keyword evidence="2" id="KW-0436">Ligase</keyword>
<reference evidence="4" key="2">
    <citation type="submission" date="2020-09" db="EMBL/GenBank/DDBJ databases">
        <authorList>
            <person name="Sun Q."/>
            <person name="Sedlacek I."/>
        </authorList>
    </citation>
    <scope>NUCLEOTIDE SEQUENCE</scope>
    <source>
        <strain evidence="4">CCM 7684</strain>
    </source>
</reference>
<feature type="domain" description="AMP-dependent synthetase/ligase" evidence="3">
    <location>
        <begin position="52"/>
        <end position="317"/>
    </location>
</feature>
<protein>
    <recommendedName>
        <fullName evidence="3">AMP-dependent synthetase/ligase domain-containing protein</fullName>
    </recommendedName>
</protein>
<evidence type="ECO:0000256" key="1">
    <source>
        <dbReference type="ARBA" id="ARBA00006432"/>
    </source>
</evidence>
<evidence type="ECO:0000256" key="2">
    <source>
        <dbReference type="ARBA" id="ARBA00022598"/>
    </source>
</evidence>
<keyword evidence="5" id="KW-1185">Reference proteome</keyword>
<dbReference type="AlphaFoldDB" id="A0A8J2VP48"/>
<dbReference type="PANTHER" id="PTHR43201:SF5">
    <property type="entry name" value="MEDIUM-CHAIN ACYL-COA LIGASE ACSF2, MITOCHONDRIAL"/>
    <property type="match status" value="1"/>
</dbReference>
<dbReference type="GO" id="GO:0006631">
    <property type="term" value="P:fatty acid metabolic process"/>
    <property type="evidence" value="ECO:0007669"/>
    <property type="project" value="TreeGrafter"/>
</dbReference>
<dbReference type="Proteomes" id="UP000602745">
    <property type="component" value="Unassembled WGS sequence"/>
</dbReference>
<dbReference type="PANTHER" id="PTHR43201">
    <property type="entry name" value="ACYL-COA SYNTHETASE"/>
    <property type="match status" value="1"/>
</dbReference>
<gene>
    <name evidence="4" type="ORF">GCM10007276_07170</name>
</gene>
<proteinExistence type="inferred from homology"/>
<sequence length="515" mass="55404">MKTIALADLAAEAAGLPQANVLFSTAGPWTGETLRQAGRLLPAAVLAEAGDVVLCLADPLKLALALFALHGRAERMVLISPATAAADAADLLGRLGPCTILSDGAQGWMERGTPVVWDGDVTLPGASPVTAGPEAVAETRWVFATSGTTGRPKLVEHSLSSLTRTAKRGRGEGAALRWGQLFELSRFAGIQVFLQGLMGGGGLVLPDTRWPLRDQLAFLAAHDCNALSGTPTLWRKILMTPDRPRLSLRQVTLGGEVADDAILQSLKREFPEARIVHIYASTEAGAAFSVKDGKAGFPASFVDEPPGGIRLKIHDDRLFVENGDVSPSYIGSDQRFADEEGFIDTGDVVERRGDRFLFRGRANGAINIGGNKLFPEEVERMLVTHPEVRLARVSARPNPITGAVVVAEVVPAIEVPDTRPTPPRFSPIAAHICNAGRFRRSCGWWTASRPRRPARCRGAFREDSAGYRRNTWPRTCDRHASCERRIECRRHRTAGDGGFGGLAREPAGSRAFPAL</sequence>
<dbReference type="RefSeq" id="WP_229729164.1">
    <property type="nucleotide sequence ID" value="NZ_BMCP01000001.1"/>
</dbReference>
<dbReference type="EMBL" id="BMCP01000001">
    <property type="protein sequence ID" value="GGE32476.1"/>
    <property type="molecule type" value="Genomic_DNA"/>
</dbReference>
<dbReference type="GO" id="GO:0031956">
    <property type="term" value="F:medium-chain fatty acid-CoA ligase activity"/>
    <property type="evidence" value="ECO:0007669"/>
    <property type="project" value="TreeGrafter"/>
</dbReference>
<accession>A0A8J2VP48</accession>
<evidence type="ECO:0000259" key="3">
    <source>
        <dbReference type="Pfam" id="PF00501"/>
    </source>
</evidence>